<evidence type="ECO:0000256" key="1">
    <source>
        <dbReference type="SAM" id="Phobius"/>
    </source>
</evidence>
<dbReference type="PANTHER" id="PTHR33121">
    <property type="entry name" value="CYCLIC DI-GMP PHOSPHODIESTERASE PDEF"/>
    <property type="match status" value="1"/>
</dbReference>
<gene>
    <name evidence="4" type="ORF">K0625_14145</name>
</gene>
<dbReference type="InterPro" id="IPR050706">
    <property type="entry name" value="Cyclic-di-GMP_PDE-like"/>
</dbReference>
<dbReference type="EMBL" id="JAHZST010000010">
    <property type="protein sequence ID" value="MBW8184802.1"/>
    <property type="molecule type" value="Genomic_DNA"/>
</dbReference>
<evidence type="ECO:0000313" key="5">
    <source>
        <dbReference type="Proteomes" id="UP001195963"/>
    </source>
</evidence>
<dbReference type="SUPFAM" id="SSF141868">
    <property type="entry name" value="EAL domain-like"/>
    <property type="match status" value="1"/>
</dbReference>
<accession>A0ABS7E545</accession>
<dbReference type="InterPro" id="IPR001633">
    <property type="entry name" value="EAL_dom"/>
</dbReference>
<reference evidence="4 5" key="1">
    <citation type="submission" date="2021-07" db="EMBL/GenBank/DDBJ databases">
        <title>Shewanella sp. nov, isolated from SCS.</title>
        <authorList>
            <person name="Cao W.R."/>
        </authorList>
    </citation>
    <scope>NUCLEOTIDE SEQUENCE [LARGE SCALE GENOMIC DNA]</scope>
    <source>
        <strain evidence="4 5">NR704-98</strain>
    </source>
</reference>
<comment type="caution">
    <text evidence="4">The sequence shown here is derived from an EMBL/GenBank/DDBJ whole genome shotgun (WGS) entry which is preliminary data.</text>
</comment>
<evidence type="ECO:0000259" key="3">
    <source>
        <dbReference type="PROSITE" id="PS50887"/>
    </source>
</evidence>
<dbReference type="Proteomes" id="UP001195963">
    <property type="component" value="Unassembled WGS sequence"/>
</dbReference>
<protein>
    <submittedName>
        <fullName evidence="4">GGDEF domain-containing protein</fullName>
    </submittedName>
</protein>
<dbReference type="SMART" id="SM00052">
    <property type="entry name" value="EAL"/>
    <property type="match status" value="1"/>
</dbReference>
<dbReference type="InterPro" id="IPR043128">
    <property type="entry name" value="Rev_trsase/Diguanyl_cyclase"/>
</dbReference>
<organism evidence="4 5">
    <name type="scientific">Shewanella nanhaiensis</name>
    <dbReference type="NCBI Taxonomy" id="2864872"/>
    <lineage>
        <taxon>Bacteria</taxon>
        <taxon>Pseudomonadati</taxon>
        <taxon>Pseudomonadota</taxon>
        <taxon>Gammaproteobacteria</taxon>
        <taxon>Alteromonadales</taxon>
        <taxon>Shewanellaceae</taxon>
        <taxon>Shewanella</taxon>
    </lineage>
</organism>
<dbReference type="PANTHER" id="PTHR33121:SF79">
    <property type="entry name" value="CYCLIC DI-GMP PHOSPHODIESTERASE PDED-RELATED"/>
    <property type="match status" value="1"/>
</dbReference>
<name>A0ABS7E545_9GAMM</name>
<dbReference type="InterPro" id="IPR035919">
    <property type="entry name" value="EAL_sf"/>
</dbReference>
<dbReference type="RefSeq" id="WP_220110282.1">
    <property type="nucleotide sequence ID" value="NZ_JAHZST010000010.1"/>
</dbReference>
<dbReference type="InterPro" id="IPR029787">
    <property type="entry name" value="Nucleotide_cyclase"/>
</dbReference>
<dbReference type="CDD" id="cd01948">
    <property type="entry name" value="EAL"/>
    <property type="match status" value="1"/>
</dbReference>
<dbReference type="Gene3D" id="3.30.70.270">
    <property type="match status" value="1"/>
</dbReference>
<feature type="domain" description="GGDEF" evidence="3">
    <location>
        <begin position="248"/>
        <end position="379"/>
    </location>
</feature>
<keyword evidence="1" id="KW-0812">Transmembrane</keyword>
<dbReference type="SUPFAM" id="SSF55073">
    <property type="entry name" value="Nucleotide cyclase"/>
    <property type="match status" value="1"/>
</dbReference>
<dbReference type="Pfam" id="PF00990">
    <property type="entry name" value="GGDEF"/>
    <property type="match status" value="1"/>
</dbReference>
<proteinExistence type="predicted"/>
<evidence type="ECO:0000259" key="2">
    <source>
        <dbReference type="PROSITE" id="PS50883"/>
    </source>
</evidence>
<evidence type="ECO:0000313" key="4">
    <source>
        <dbReference type="EMBL" id="MBW8184802.1"/>
    </source>
</evidence>
<keyword evidence="1" id="KW-1133">Transmembrane helix</keyword>
<dbReference type="InterPro" id="IPR000160">
    <property type="entry name" value="GGDEF_dom"/>
</dbReference>
<feature type="domain" description="EAL" evidence="2">
    <location>
        <begin position="388"/>
        <end position="634"/>
    </location>
</feature>
<dbReference type="Pfam" id="PF00563">
    <property type="entry name" value="EAL"/>
    <property type="match status" value="1"/>
</dbReference>
<dbReference type="PROSITE" id="PS50887">
    <property type="entry name" value="GGDEF"/>
    <property type="match status" value="1"/>
</dbReference>
<dbReference type="Gene3D" id="3.20.20.450">
    <property type="entry name" value="EAL domain"/>
    <property type="match status" value="1"/>
</dbReference>
<feature type="transmembrane region" description="Helical" evidence="1">
    <location>
        <begin position="137"/>
        <end position="155"/>
    </location>
</feature>
<sequence>MSVSKLFHSFLFLLFTGLTFLVYVELTQQLTEKADQRLSDFQSYMNLPRSWPSDGQQLYSQIESQAKLQFFQFIHSTDSSANLTKGQLNFVSDHPLSSLFRQELPDTRTLEDGRLQLKLATDDLTLNALTQFQQICAFIWAIYLTITVVFILLMMKNRRTIIYASSYVNDLSNHKYNALESSKLKAEFKPLANALEHCRSGLKKRDEEIAKEHERLNKAAFEDQITGFATRTRFTQKLESLSAEGKSQIGLMALIKASELGIINDSLGRAAGDEYLAKIANCIRHSMTKYPNSDCYRISTADFAVFIPGIVIKDGLPFVENLKAQFDEYQQTINNESIAHTGLVPYEHDSEPGKLLSQGDTAVSIAQTLGPNCFYLHEKGKNDDLYGDTKWKESIGDLIHRRAIKFYQQAILPCRKDAKIYNELFSRFYNSEGKFLPTATVIAMAERHDMVVDLDKLIVITTLKMLIENPALTGSYGINISSSSIMQETFIAWLKALLVKQRHIAARLVFEVNESGMQTNLVTSYKFVQTIHSVGAKVSVEHFGMGFTSFKFFKQVRPDFIKLDGTYSNNIDTDTNNQFFVKMIINIARRLNIQVISTSVERQEEKFVLEKLLVDGLQGYYIAEPQALQNKAIS</sequence>
<dbReference type="PROSITE" id="PS50883">
    <property type="entry name" value="EAL"/>
    <property type="match status" value="1"/>
</dbReference>
<keyword evidence="5" id="KW-1185">Reference proteome</keyword>
<dbReference type="SMART" id="SM00267">
    <property type="entry name" value="GGDEF"/>
    <property type="match status" value="1"/>
</dbReference>
<keyword evidence="1" id="KW-0472">Membrane</keyword>